<keyword evidence="1" id="KW-0472">Membrane</keyword>
<keyword evidence="1" id="KW-1133">Transmembrane helix</keyword>
<protein>
    <submittedName>
        <fullName evidence="2">Uncharacterized protein</fullName>
    </submittedName>
</protein>
<dbReference type="AlphaFoldDB" id="A0A1L4D104"/>
<feature type="transmembrane region" description="Helical" evidence="1">
    <location>
        <begin position="194"/>
        <end position="215"/>
    </location>
</feature>
<name>A0A1L4D104_9BACT</name>
<sequence length="292" mass="33334">MAKGTRKKSSYVILAIIFSILTFSISWFIQIYTILSNGNLLQILIALLFVVWLPVLMALLFSISFKLPIEFFILRPVVNKKIIWAILLPCLIAALGVKGSLVLSQISWIDPNMPLFFDGDSIQGILHLSLAHLFPIIIFCIVISMGTELIYRAFFIELCLKAGIKVPFIFSAILQFISCLPFLWYGYFGGGKGNILHLISWFFLFVFLSIFYYWLSLSPNERSRNSHHNLAKRSLLHPIIAASVFQVIYFALAPRYISENGNLWMSGPANVITIMIYFIITICLLMTKRLKY</sequence>
<proteinExistence type="predicted"/>
<feature type="transmembrane region" description="Helical" evidence="1">
    <location>
        <begin position="124"/>
        <end position="145"/>
    </location>
</feature>
<dbReference type="STRING" id="1915309.AXG55_08090"/>
<accession>A0A1L4D104</accession>
<evidence type="ECO:0000313" key="2">
    <source>
        <dbReference type="EMBL" id="APJ03868.1"/>
    </source>
</evidence>
<evidence type="ECO:0000313" key="3">
    <source>
        <dbReference type="Proteomes" id="UP000184731"/>
    </source>
</evidence>
<organism evidence="2 3">
    <name type="scientific">Silvanigrella aquatica</name>
    <dbReference type="NCBI Taxonomy" id="1915309"/>
    <lineage>
        <taxon>Bacteria</taxon>
        <taxon>Pseudomonadati</taxon>
        <taxon>Bdellovibrionota</taxon>
        <taxon>Oligoflexia</taxon>
        <taxon>Silvanigrellales</taxon>
        <taxon>Silvanigrellaceae</taxon>
        <taxon>Silvanigrella</taxon>
    </lineage>
</organism>
<gene>
    <name evidence="2" type="ORF">AXG55_08090</name>
</gene>
<feature type="transmembrane region" description="Helical" evidence="1">
    <location>
        <begin position="269"/>
        <end position="287"/>
    </location>
</feature>
<keyword evidence="3" id="KW-1185">Reference proteome</keyword>
<reference evidence="2 3" key="1">
    <citation type="submission" date="2016-10" db="EMBL/GenBank/DDBJ databases">
        <title>Silvanigrella aquatica sp. nov., isolated from a freshwater lake located in the Black Forest, Germany, description of Silvanigrellaceae fam. nov., Silvanigrellales ord. nov., reclassification of the order Bdellovibrionales in the class Oligoflexia, reclassification of the families Bacteriovoracaceae and Halobacteriovoraceae in the new order Bacteriovoracales ord. nov., and reclassification of the family Pseudobacteriovoracaceae in the order Oligoflexiales.</title>
        <authorList>
            <person name="Hahn M.W."/>
            <person name="Schmidt J."/>
            <person name="Koll U."/>
            <person name="Rohde M."/>
            <person name="Verbag S."/>
            <person name="Pitt A."/>
            <person name="Nakai R."/>
            <person name="Naganuma T."/>
            <person name="Lang E."/>
        </authorList>
    </citation>
    <scope>NUCLEOTIDE SEQUENCE [LARGE SCALE GENOMIC DNA]</scope>
    <source>
        <strain evidence="2 3">MWH-Nonnen-W8red</strain>
    </source>
</reference>
<feature type="transmembrane region" description="Helical" evidence="1">
    <location>
        <begin position="12"/>
        <end position="35"/>
    </location>
</feature>
<feature type="transmembrane region" description="Helical" evidence="1">
    <location>
        <begin position="41"/>
        <end position="61"/>
    </location>
</feature>
<evidence type="ECO:0000256" key="1">
    <source>
        <dbReference type="SAM" id="Phobius"/>
    </source>
</evidence>
<feature type="transmembrane region" description="Helical" evidence="1">
    <location>
        <begin position="166"/>
        <end position="188"/>
    </location>
</feature>
<dbReference type="KEGG" id="saqi:AXG55_08090"/>
<dbReference type="EMBL" id="CP017834">
    <property type="protein sequence ID" value="APJ03868.1"/>
    <property type="molecule type" value="Genomic_DNA"/>
</dbReference>
<dbReference type="Proteomes" id="UP000184731">
    <property type="component" value="Chromosome"/>
</dbReference>
<feature type="transmembrane region" description="Helical" evidence="1">
    <location>
        <begin position="82"/>
        <end position="104"/>
    </location>
</feature>
<feature type="transmembrane region" description="Helical" evidence="1">
    <location>
        <begin position="235"/>
        <end position="257"/>
    </location>
</feature>
<keyword evidence="1" id="KW-0812">Transmembrane</keyword>